<reference evidence="1" key="1">
    <citation type="submission" date="2020-11" db="EMBL/GenBank/DDBJ databases">
        <title>The chromosome-scale genome resource for two endophytic Fusarium species: F. culmorum and F. pseudograminearum.</title>
        <authorList>
            <person name="Yuan Z."/>
        </authorList>
    </citation>
    <scope>NUCLEOTIDE SEQUENCE</scope>
    <source>
        <strain evidence="1">Class2-1B</strain>
    </source>
</reference>
<evidence type="ECO:0000313" key="1">
    <source>
        <dbReference type="EMBL" id="QPC62624.1"/>
    </source>
</evidence>
<accession>A0A7S8D5X6</accession>
<gene>
    <name evidence="1" type="ORF">HYE67_004855</name>
</gene>
<name>A0A7S8D5X6_FUSCU</name>
<protein>
    <submittedName>
        <fullName evidence="1">Uncharacterized protein</fullName>
    </submittedName>
</protein>
<dbReference type="AlphaFoldDB" id="A0A7S8D5X6"/>
<dbReference type="EMBL" id="CP064748">
    <property type="protein sequence ID" value="QPC62624.1"/>
    <property type="molecule type" value="Genomic_DNA"/>
</dbReference>
<organism evidence="1 2">
    <name type="scientific">Fusarium culmorum</name>
    <dbReference type="NCBI Taxonomy" id="5516"/>
    <lineage>
        <taxon>Eukaryota</taxon>
        <taxon>Fungi</taxon>
        <taxon>Dikarya</taxon>
        <taxon>Ascomycota</taxon>
        <taxon>Pezizomycotina</taxon>
        <taxon>Sordariomycetes</taxon>
        <taxon>Hypocreomycetidae</taxon>
        <taxon>Hypocreales</taxon>
        <taxon>Nectriaceae</taxon>
        <taxon>Fusarium</taxon>
    </lineage>
</organism>
<proteinExistence type="predicted"/>
<dbReference type="Proteomes" id="UP000663297">
    <property type="component" value="Chromosome 2"/>
</dbReference>
<sequence length="117" mass="13470">MSQPDRFLLSSERTDGEISILICCEDHRKKYPGNYGPVIEITRDDLLLLGQTFPVTERNPRWIFLQQNMMDKRSVQQRSLAPSGQSLIDVSLFPTHPILGAEVKKRLAKTEEEEDKK</sequence>
<evidence type="ECO:0000313" key="2">
    <source>
        <dbReference type="Proteomes" id="UP000663297"/>
    </source>
</evidence>